<keyword evidence="2" id="KW-1185">Reference proteome</keyword>
<reference evidence="1" key="1">
    <citation type="journal article" date="2023" name="Insect Mol. Biol.">
        <title>Genome sequencing provides insights into the evolution of gene families encoding plant cell wall-degrading enzymes in longhorned beetles.</title>
        <authorList>
            <person name="Shin N.R."/>
            <person name="Okamura Y."/>
            <person name="Kirsch R."/>
            <person name="Pauchet Y."/>
        </authorList>
    </citation>
    <scope>NUCLEOTIDE SEQUENCE</scope>
    <source>
        <strain evidence="1">MMC_N1</strain>
    </source>
</reference>
<dbReference type="EMBL" id="JAPWTJ010000227">
    <property type="protein sequence ID" value="KAJ8980857.1"/>
    <property type="molecule type" value="Genomic_DNA"/>
</dbReference>
<comment type="caution">
    <text evidence="1">The sequence shown here is derived from an EMBL/GenBank/DDBJ whole genome shotgun (WGS) entry which is preliminary data.</text>
</comment>
<sequence length="36" mass="4410">NEGLFYCETKTTSLHYFMRISRTPKYNFNPMVLMYL</sequence>
<feature type="non-terminal residue" evidence="1">
    <location>
        <position position="1"/>
    </location>
</feature>
<organism evidence="1 2">
    <name type="scientific">Molorchus minor</name>
    <dbReference type="NCBI Taxonomy" id="1323400"/>
    <lineage>
        <taxon>Eukaryota</taxon>
        <taxon>Metazoa</taxon>
        <taxon>Ecdysozoa</taxon>
        <taxon>Arthropoda</taxon>
        <taxon>Hexapoda</taxon>
        <taxon>Insecta</taxon>
        <taxon>Pterygota</taxon>
        <taxon>Neoptera</taxon>
        <taxon>Endopterygota</taxon>
        <taxon>Coleoptera</taxon>
        <taxon>Polyphaga</taxon>
        <taxon>Cucujiformia</taxon>
        <taxon>Chrysomeloidea</taxon>
        <taxon>Cerambycidae</taxon>
        <taxon>Lamiinae</taxon>
        <taxon>Monochamini</taxon>
        <taxon>Molorchus</taxon>
    </lineage>
</organism>
<accession>A0ABQ9JU00</accession>
<gene>
    <name evidence="1" type="ORF">NQ317_008916</name>
</gene>
<protein>
    <submittedName>
        <fullName evidence="1">Uncharacterized protein</fullName>
    </submittedName>
</protein>
<dbReference type="Proteomes" id="UP001162164">
    <property type="component" value="Unassembled WGS sequence"/>
</dbReference>
<evidence type="ECO:0000313" key="1">
    <source>
        <dbReference type="EMBL" id="KAJ8980857.1"/>
    </source>
</evidence>
<evidence type="ECO:0000313" key="2">
    <source>
        <dbReference type="Proteomes" id="UP001162164"/>
    </source>
</evidence>
<proteinExistence type="predicted"/>
<name>A0ABQ9JU00_9CUCU</name>